<dbReference type="STRING" id="1005944.SAMN05192576_3497"/>
<dbReference type="Gene3D" id="2.50.20.20">
    <property type="match status" value="1"/>
</dbReference>
<sequence>MSRTALRRTASAAVLTLALSAFAACGGGDDESADDPVPDTSSSTSEPTEETSDEPTEETEAAEPTAGEEIDASEMVEVFAGAFEQATTATFAMNTGGDAGYSATGEADFSTVPPSMHVSMEIAQLPEPIEMIIVDNTLYQTSPGTGGKFTATSLDDPSSPFASLGDQLDIRSQFEAMEKAITAATYVGEEDGLEHYSLVLDSAVLLEGQGTDVSTLPEGTLPPSFAYDLWFDDDGYFRKMEAGLGDLGGKLTATYDNWGEPVNISAPPASQIQ</sequence>
<feature type="compositionally biased region" description="Acidic residues" evidence="1">
    <location>
        <begin position="28"/>
        <end position="37"/>
    </location>
</feature>
<dbReference type="AlphaFoldDB" id="A0A1H0H8B9"/>
<feature type="region of interest" description="Disordered" evidence="1">
    <location>
        <begin position="25"/>
        <end position="70"/>
    </location>
</feature>
<accession>A0A1H0H8B9</accession>
<dbReference type="OrthoDB" id="3781094at2"/>
<keyword evidence="2" id="KW-0732">Signal</keyword>
<name>A0A1H0H8B9_9ACTN</name>
<dbReference type="RefSeq" id="WP_091026081.1">
    <property type="nucleotide sequence ID" value="NZ_BKAE01000008.1"/>
</dbReference>
<dbReference type="Proteomes" id="UP000199004">
    <property type="component" value="Unassembled WGS sequence"/>
</dbReference>
<dbReference type="EMBL" id="FNIC01000006">
    <property type="protein sequence ID" value="SDO15385.1"/>
    <property type="molecule type" value="Genomic_DNA"/>
</dbReference>
<feature type="chain" id="PRO_5011603835" description="Lipoprotein LprG" evidence="2">
    <location>
        <begin position="24"/>
        <end position="273"/>
    </location>
</feature>
<dbReference type="PROSITE" id="PS51257">
    <property type="entry name" value="PROKAR_LIPOPROTEIN"/>
    <property type="match status" value="1"/>
</dbReference>
<reference evidence="3 4" key="1">
    <citation type="submission" date="2016-10" db="EMBL/GenBank/DDBJ databases">
        <authorList>
            <person name="de Groot N.N."/>
        </authorList>
    </citation>
    <scope>NUCLEOTIDE SEQUENCE [LARGE SCALE GENOMIC DNA]</scope>
    <source>
        <strain evidence="3 4">CGMCC 1.11147</strain>
    </source>
</reference>
<evidence type="ECO:0008006" key="5">
    <source>
        <dbReference type="Google" id="ProtNLM"/>
    </source>
</evidence>
<evidence type="ECO:0000313" key="3">
    <source>
        <dbReference type="EMBL" id="SDO15385.1"/>
    </source>
</evidence>
<gene>
    <name evidence="3" type="ORF">SAMN05192576_3497</name>
</gene>
<proteinExistence type="predicted"/>
<feature type="compositionally biased region" description="Acidic residues" evidence="1">
    <location>
        <begin position="47"/>
        <end position="70"/>
    </location>
</feature>
<organism evidence="3 4">
    <name type="scientific">Nocardioides szechwanensis</name>
    <dbReference type="NCBI Taxonomy" id="1005944"/>
    <lineage>
        <taxon>Bacteria</taxon>
        <taxon>Bacillati</taxon>
        <taxon>Actinomycetota</taxon>
        <taxon>Actinomycetes</taxon>
        <taxon>Propionibacteriales</taxon>
        <taxon>Nocardioidaceae</taxon>
        <taxon>Nocardioides</taxon>
    </lineage>
</organism>
<evidence type="ECO:0000256" key="1">
    <source>
        <dbReference type="SAM" id="MobiDB-lite"/>
    </source>
</evidence>
<dbReference type="SUPFAM" id="SSF89392">
    <property type="entry name" value="Prokaryotic lipoproteins and lipoprotein localization factors"/>
    <property type="match status" value="1"/>
</dbReference>
<dbReference type="InterPro" id="IPR029046">
    <property type="entry name" value="LolA/LolB/LppX"/>
</dbReference>
<keyword evidence="4" id="KW-1185">Reference proteome</keyword>
<feature type="signal peptide" evidence="2">
    <location>
        <begin position="1"/>
        <end position="23"/>
    </location>
</feature>
<evidence type="ECO:0000313" key="4">
    <source>
        <dbReference type="Proteomes" id="UP000199004"/>
    </source>
</evidence>
<evidence type="ECO:0000256" key="2">
    <source>
        <dbReference type="SAM" id="SignalP"/>
    </source>
</evidence>
<protein>
    <recommendedName>
        <fullName evidence="5">Lipoprotein LprG</fullName>
    </recommendedName>
</protein>